<dbReference type="Gene3D" id="1.10.10.60">
    <property type="entry name" value="Homeodomain-like"/>
    <property type="match status" value="2"/>
</dbReference>
<dbReference type="CDD" id="cd17536">
    <property type="entry name" value="REC_YesN-like"/>
    <property type="match status" value="1"/>
</dbReference>
<dbReference type="InterPro" id="IPR009057">
    <property type="entry name" value="Homeodomain-like_sf"/>
</dbReference>
<evidence type="ECO:0000256" key="2">
    <source>
        <dbReference type="ARBA" id="ARBA00022490"/>
    </source>
</evidence>
<dbReference type="SMART" id="SM00342">
    <property type="entry name" value="HTH_ARAC"/>
    <property type="match status" value="1"/>
</dbReference>
<comment type="subcellular location">
    <subcellularLocation>
        <location evidence="1">Cytoplasm</location>
    </subcellularLocation>
</comment>
<evidence type="ECO:0000259" key="10">
    <source>
        <dbReference type="PROSITE" id="PS50110"/>
    </source>
</evidence>
<dbReference type="SUPFAM" id="SSF52172">
    <property type="entry name" value="CheY-like"/>
    <property type="match status" value="1"/>
</dbReference>
<dbReference type="Proteomes" id="UP000282028">
    <property type="component" value="Unassembled WGS sequence"/>
</dbReference>
<evidence type="ECO:0000259" key="9">
    <source>
        <dbReference type="PROSITE" id="PS01124"/>
    </source>
</evidence>
<dbReference type="InterPro" id="IPR051552">
    <property type="entry name" value="HptR"/>
</dbReference>
<evidence type="ECO:0000256" key="3">
    <source>
        <dbReference type="ARBA" id="ARBA00022553"/>
    </source>
</evidence>
<accession>A0A3M8CH90</accession>
<dbReference type="InterPro" id="IPR041522">
    <property type="entry name" value="CdaR_GGDEF"/>
</dbReference>
<reference evidence="11 12" key="1">
    <citation type="submission" date="2018-10" db="EMBL/GenBank/DDBJ databases">
        <title>Phylogenomics of Brevibacillus.</title>
        <authorList>
            <person name="Dunlap C."/>
        </authorList>
    </citation>
    <scope>NUCLEOTIDE SEQUENCE [LARGE SCALE GENOMIC DNA]</scope>
    <source>
        <strain evidence="11 12">JCM 12215</strain>
    </source>
</reference>
<keyword evidence="2" id="KW-0963">Cytoplasm</keyword>
<feature type="domain" description="Response regulatory" evidence="10">
    <location>
        <begin position="3"/>
        <end position="120"/>
    </location>
</feature>
<dbReference type="SUPFAM" id="SSF46689">
    <property type="entry name" value="Homeodomain-like"/>
    <property type="match status" value="2"/>
</dbReference>
<dbReference type="GO" id="GO:0043565">
    <property type="term" value="F:sequence-specific DNA binding"/>
    <property type="evidence" value="ECO:0007669"/>
    <property type="project" value="InterPro"/>
</dbReference>
<dbReference type="PROSITE" id="PS50110">
    <property type="entry name" value="RESPONSE_REGULATORY"/>
    <property type="match status" value="1"/>
</dbReference>
<evidence type="ECO:0000313" key="12">
    <source>
        <dbReference type="Proteomes" id="UP000282028"/>
    </source>
</evidence>
<keyword evidence="5" id="KW-0805">Transcription regulation</keyword>
<evidence type="ECO:0000256" key="6">
    <source>
        <dbReference type="ARBA" id="ARBA00023125"/>
    </source>
</evidence>
<protein>
    <submittedName>
        <fullName evidence="11">Response regulator</fullName>
    </submittedName>
</protein>
<evidence type="ECO:0000256" key="1">
    <source>
        <dbReference type="ARBA" id="ARBA00004496"/>
    </source>
</evidence>
<dbReference type="InterPro" id="IPR001789">
    <property type="entry name" value="Sig_transdc_resp-reg_receiver"/>
</dbReference>
<dbReference type="EMBL" id="RHHR01000015">
    <property type="protein sequence ID" value="RNB74185.1"/>
    <property type="molecule type" value="Genomic_DNA"/>
</dbReference>
<evidence type="ECO:0000256" key="5">
    <source>
        <dbReference type="ARBA" id="ARBA00023015"/>
    </source>
</evidence>
<dbReference type="AlphaFoldDB" id="A0A3M8CH90"/>
<keyword evidence="6" id="KW-0238">DNA-binding</keyword>
<dbReference type="Pfam" id="PF00072">
    <property type="entry name" value="Response_reg"/>
    <property type="match status" value="1"/>
</dbReference>
<dbReference type="InterPro" id="IPR018060">
    <property type="entry name" value="HTH_AraC"/>
</dbReference>
<dbReference type="PANTHER" id="PTHR42713">
    <property type="entry name" value="HISTIDINE KINASE-RELATED"/>
    <property type="match status" value="1"/>
</dbReference>
<organism evidence="11 12">
    <name type="scientific">Brevibacillus invocatus</name>
    <dbReference type="NCBI Taxonomy" id="173959"/>
    <lineage>
        <taxon>Bacteria</taxon>
        <taxon>Bacillati</taxon>
        <taxon>Bacillota</taxon>
        <taxon>Bacilli</taxon>
        <taxon>Bacillales</taxon>
        <taxon>Paenibacillaceae</taxon>
        <taxon>Brevibacillus</taxon>
    </lineage>
</organism>
<dbReference type="GO" id="GO:0003700">
    <property type="term" value="F:DNA-binding transcription factor activity"/>
    <property type="evidence" value="ECO:0007669"/>
    <property type="project" value="InterPro"/>
</dbReference>
<comment type="caution">
    <text evidence="11">The sequence shown here is derived from an EMBL/GenBank/DDBJ whole genome shotgun (WGS) entry which is preliminary data.</text>
</comment>
<dbReference type="PROSITE" id="PS01124">
    <property type="entry name" value="HTH_ARAC_FAMILY_2"/>
    <property type="match status" value="1"/>
</dbReference>
<evidence type="ECO:0000313" key="11">
    <source>
        <dbReference type="EMBL" id="RNB74185.1"/>
    </source>
</evidence>
<keyword evidence="4" id="KW-0902">Two-component regulatory system</keyword>
<sequence length="536" mass="61936">MYKLLLVDDEEDVREGVSQEIDWEGFGFQIAAKAENGKEAWELVERLRPDLVVTDIKMPFMDGLQLAGLIREHYPATRIMILTGFDEFDYAQKAVRLDIDEYVLKPFSAVELIEGLLKVKKRMDEEAAYRENVQLLRESYEKSLPVLREVFLTSLMSANKLTRAEIMEKAREYGIKLGASAYLVATLCLDERNQEDRQLCLFAVKNIAQEYLGSSCPALLFHHNDQLVLLFLADDADNERKLYQRIQPVLEEIRRTVDKYMSFTVTIGIGTTVHDLTELAYSYENAMLALDYKAILGNNQLLFLEDVEQHTREKLRFDERKEHELVRCIKMGTYPELMTVMDELFREVEQGHVAIQEYRIYLLEIVTTILKTAKRTESESDTSQEWGGASDFLAEISTCNNLEEAKQILTLTCQKIMTRIAAGRHSSNKRLVDQAIDYTHRHYQSPDISIHRICAALHISPGYFSSLFKKETNMTFVTYLQSLRMEKAQELLRTTDLKTFEIAERVGFTDSNYFSFCFRKHVGISAKAYRNEVLEG</sequence>
<dbReference type="InterPro" id="IPR011006">
    <property type="entry name" value="CheY-like_superfamily"/>
</dbReference>
<dbReference type="GO" id="GO:0000160">
    <property type="term" value="P:phosphorelay signal transduction system"/>
    <property type="evidence" value="ECO:0007669"/>
    <property type="project" value="UniProtKB-KW"/>
</dbReference>
<dbReference type="OrthoDB" id="9794370at2"/>
<dbReference type="Gene3D" id="3.40.50.2300">
    <property type="match status" value="1"/>
</dbReference>
<keyword evidence="3 8" id="KW-0597">Phosphoprotein</keyword>
<dbReference type="RefSeq" id="WP_122909045.1">
    <property type="nucleotide sequence ID" value="NZ_CBCSBE010000003.1"/>
</dbReference>
<evidence type="ECO:0000256" key="8">
    <source>
        <dbReference type="PROSITE-ProRule" id="PRU00169"/>
    </source>
</evidence>
<evidence type="ECO:0000256" key="4">
    <source>
        <dbReference type="ARBA" id="ARBA00023012"/>
    </source>
</evidence>
<gene>
    <name evidence="11" type="ORF">EDM52_11055</name>
</gene>
<dbReference type="PANTHER" id="PTHR42713:SF3">
    <property type="entry name" value="TRANSCRIPTIONAL REGULATORY PROTEIN HPTR"/>
    <property type="match status" value="1"/>
</dbReference>
<keyword evidence="7" id="KW-0804">Transcription</keyword>
<name>A0A3M8CH90_9BACL</name>
<dbReference type="Pfam" id="PF12833">
    <property type="entry name" value="HTH_18"/>
    <property type="match status" value="1"/>
</dbReference>
<evidence type="ECO:0000256" key="7">
    <source>
        <dbReference type="ARBA" id="ARBA00023163"/>
    </source>
</evidence>
<feature type="modified residue" description="4-aspartylphosphate" evidence="8">
    <location>
        <position position="55"/>
    </location>
</feature>
<dbReference type="SMART" id="SM00448">
    <property type="entry name" value="REC"/>
    <property type="match status" value="1"/>
</dbReference>
<keyword evidence="12" id="KW-1185">Reference proteome</keyword>
<dbReference type="Pfam" id="PF17853">
    <property type="entry name" value="GGDEF_2"/>
    <property type="match status" value="1"/>
</dbReference>
<dbReference type="GO" id="GO:0005737">
    <property type="term" value="C:cytoplasm"/>
    <property type="evidence" value="ECO:0007669"/>
    <property type="project" value="UniProtKB-SubCell"/>
</dbReference>
<proteinExistence type="predicted"/>
<feature type="domain" description="HTH araC/xylS-type" evidence="9">
    <location>
        <begin position="433"/>
        <end position="532"/>
    </location>
</feature>